<feature type="transmembrane region" description="Helical" evidence="7">
    <location>
        <begin position="61"/>
        <end position="79"/>
    </location>
</feature>
<dbReference type="Gene3D" id="1.20.1250.20">
    <property type="entry name" value="MFS general substrate transporter like domains"/>
    <property type="match status" value="1"/>
</dbReference>
<dbReference type="Pfam" id="PF00083">
    <property type="entry name" value="Sugar_tr"/>
    <property type="match status" value="1"/>
</dbReference>
<reference evidence="9" key="1">
    <citation type="submission" date="2021-12" db="EMBL/GenBank/DDBJ databases">
        <authorList>
            <person name="Zaccaron A."/>
            <person name="Stergiopoulos I."/>
        </authorList>
    </citation>
    <scope>NUCLEOTIDE SEQUENCE</scope>
    <source>
        <strain evidence="9">Race5_Kim</strain>
    </source>
</reference>
<keyword evidence="5 7" id="KW-0472">Membrane</keyword>
<dbReference type="AlphaFoldDB" id="A0A9Q8PCN8"/>
<reference evidence="9" key="2">
    <citation type="journal article" date="2022" name="Microb. Genom.">
        <title>A chromosome-scale genome assembly of the tomato pathogen Cladosporium fulvum reveals a compartmentalized genome architecture and the presence of a dispensable chromosome.</title>
        <authorList>
            <person name="Zaccaron A.Z."/>
            <person name="Chen L.H."/>
            <person name="Samaras A."/>
            <person name="Stergiopoulos I."/>
        </authorList>
    </citation>
    <scope>NUCLEOTIDE SEQUENCE</scope>
    <source>
        <strain evidence="9">Race5_Kim</strain>
    </source>
</reference>
<feature type="transmembrane region" description="Helical" evidence="7">
    <location>
        <begin position="152"/>
        <end position="169"/>
    </location>
</feature>
<dbReference type="EMBL" id="CP090169">
    <property type="protein sequence ID" value="UJO20000.1"/>
    <property type="molecule type" value="Genomic_DNA"/>
</dbReference>
<evidence type="ECO:0000313" key="10">
    <source>
        <dbReference type="Proteomes" id="UP000756132"/>
    </source>
</evidence>
<keyword evidence="4 7" id="KW-1133">Transmembrane helix</keyword>
<proteinExistence type="inferred from homology"/>
<dbReference type="SUPFAM" id="SSF103473">
    <property type="entry name" value="MFS general substrate transporter"/>
    <property type="match status" value="1"/>
</dbReference>
<evidence type="ECO:0000256" key="3">
    <source>
        <dbReference type="ARBA" id="ARBA00022692"/>
    </source>
</evidence>
<dbReference type="Proteomes" id="UP000756132">
    <property type="component" value="Chromosome 7"/>
</dbReference>
<evidence type="ECO:0000256" key="4">
    <source>
        <dbReference type="ARBA" id="ARBA00022989"/>
    </source>
</evidence>
<evidence type="ECO:0000256" key="6">
    <source>
        <dbReference type="SAM" id="MobiDB-lite"/>
    </source>
</evidence>
<feature type="region of interest" description="Disordered" evidence="6">
    <location>
        <begin position="265"/>
        <end position="289"/>
    </location>
</feature>
<dbReference type="PROSITE" id="PS00216">
    <property type="entry name" value="SUGAR_TRANSPORT_1"/>
    <property type="match status" value="1"/>
</dbReference>
<evidence type="ECO:0000256" key="7">
    <source>
        <dbReference type="SAM" id="Phobius"/>
    </source>
</evidence>
<dbReference type="RefSeq" id="XP_047764366.1">
    <property type="nucleotide sequence ID" value="XM_047909311.1"/>
</dbReference>
<dbReference type="InterPro" id="IPR050360">
    <property type="entry name" value="MFS_Sugar_Transporters"/>
</dbReference>
<feature type="compositionally biased region" description="Basic and acidic residues" evidence="6">
    <location>
        <begin position="265"/>
        <end position="281"/>
    </location>
</feature>
<feature type="transmembrane region" description="Helical" evidence="7">
    <location>
        <begin position="212"/>
        <end position="233"/>
    </location>
</feature>
<gene>
    <name evidence="9" type="ORF">CLAFUR5_10163</name>
</gene>
<dbReference type="PANTHER" id="PTHR48022:SF33">
    <property type="entry name" value="SUGAR PERMEASE, PUTATIVE (AFU_ORTHOLOGUE AFUA_6G12040)-RELATED"/>
    <property type="match status" value="1"/>
</dbReference>
<feature type="transmembrane region" description="Helical" evidence="7">
    <location>
        <begin position="181"/>
        <end position="200"/>
    </location>
</feature>
<evidence type="ECO:0000313" key="9">
    <source>
        <dbReference type="EMBL" id="UJO20000.1"/>
    </source>
</evidence>
<feature type="transmembrane region" description="Helical" evidence="7">
    <location>
        <begin position="91"/>
        <end position="112"/>
    </location>
</feature>
<dbReference type="InterPro" id="IPR036259">
    <property type="entry name" value="MFS_trans_sf"/>
</dbReference>
<comment type="subcellular location">
    <subcellularLocation>
        <location evidence="1">Membrane</location>
        <topology evidence="1">Multi-pass membrane protein</topology>
    </subcellularLocation>
</comment>
<dbReference type="KEGG" id="ffu:CLAFUR5_10163"/>
<feature type="domain" description="Major facilitator superfamily (MFS) profile" evidence="8">
    <location>
        <begin position="45"/>
        <end position="289"/>
    </location>
</feature>
<evidence type="ECO:0000256" key="5">
    <source>
        <dbReference type="ARBA" id="ARBA00023136"/>
    </source>
</evidence>
<organism evidence="9 10">
    <name type="scientific">Passalora fulva</name>
    <name type="common">Tomato leaf mold</name>
    <name type="synonym">Cladosporium fulvum</name>
    <dbReference type="NCBI Taxonomy" id="5499"/>
    <lineage>
        <taxon>Eukaryota</taxon>
        <taxon>Fungi</taxon>
        <taxon>Dikarya</taxon>
        <taxon>Ascomycota</taxon>
        <taxon>Pezizomycotina</taxon>
        <taxon>Dothideomycetes</taxon>
        <taxon>Dothideomycetidae</taxon>
        <taxon>Mycosphaerellales</taxon>
        <taxon>Mycosphaerellaceae</taxon>
        <taxon>Fulvia</taxon>
    </lineage>
</organism>
<keyword evidence="10" id="KW-1185">Reference proteome</keyword>
<evidence type="ECO:0000256" key="1">
    <source>
        <dbReference type="ARBA" id="ARBA00004141"/>
    </source>
</evidence>
<evidence type="ECO:0000256" key="2">
    <source>
        <dbReference type="ARBA" id="ARBA00010992"/>
    </source>
</evidence>
<comment type="similarity">
    <text evidence="2">Belongs to the major facilitator superfamily. Sugar transporter (TC 2.A.1.1) family.</text>
</comment>
<keyword evidence="3 7" id="KW-0812">Transmembrane</keyword>
<dbReference type="InterPro" id="IPR020846">
    <property type="entry name" value="MFS_dom"/>
</dbReference>
<dbReference type="GO" id="GO:0005351">
    <property type="term" value="F:carbohydrate:proton symporter activity"/>
    <property type="evidence" value="ECO:0007669"/>
    <property type="project" value="TreeGrafter"/>
</dbReference>
<protein>
    <submittedName>
        <fullName evidence="9">MFS transporter fmqE</fullName>
    </submittedName>
</protein>
<dbReference type="InterPro" id="IPR005829">
    <property type="entry name" value="Sugar_transporter_CS"/>
</dbReference>
<dbReference type="PROSITE" id="PS50850">
    <property type="entry name" value="MFS"/>
    <property type="match status" value="1"/>
</dbReference>
<evidence type="ECO:0000259" key="8">
    <source>
        <dbReference type="PROSITE" id="PS50850"/>
    </source>
</evidence>
<accession>A0A9Q8PCN8</accession>
<dbReference type="OrthoDB" id="6612291at2759"/>
<dbReference type="PANTHER" id="PTHR48022">
    <property type="entry name" value="PLASTIDIC GLUCOSE TRANSPORTER 4"/>
    <property type="match status" value="1"/>
</dbReference>
<sequence>MASLKHKPSFDDVEKVEELSPSIHDHERDQTVWQAFKGHPRIALFALAACSSGKMFGYDQIVNGASIALPSFILYFGTVSDTTHEPYLPSVWTSLWTAMSALLQALGGISIAPVSDCIGRRWPSIGCCVVSAGGVAIQFASASRGMLLAGKMANGFAIGAGLAVATAWASEISPMRLHGPIQSAIVLSTVLMQAMGLVVLRQNVATIEQKAFRLVFAIQWACPGLTALLFLLVPESPTWLMLRGQPEKAKASVYRLYGSATAESHSGHVERDIREEADTEHATGIGGGR</sequence>
<dbReference type="GO" id="GO:0016020">
    <property type="term" value="C:membrane"/>
    <property type="evidence" value="ECO:0007669"/>
    <property type="project" value="UniProtKB-SubCell"/>
</dbReference>
<dbReference type="GeneID" id="71990041"/>
<dbReference type="InterPro" id="IPR005828">
    <property type="entry name" value="MFS_sugar_transport-like"/>
</dbReference>
<name>A0A9Q8PCN8_PASFU</name>